<protein>
    <recommendedName>
        <fullName evidence="5">Aminotransferase-like plant mobile domain-containing protein</fullName>
    </recommendedName>
</protein>
<sequence>MWKATYESTNPIQNASDKPSALLADVPLRPTELDDIIYLATYLDFFLCHFVLLWSRAYLIRLKCLYAACNMAEGQRYALAQPNLCIMYHVLRAGTNPQKMLGNMRTLFPIHYVWLDRFLLPRHLHISKREQCQYFPLSSPPDGPSSSISSRITSTGLPSIVIYEFTRRAQLVGSLHKDCVGLLHMPRSGTTSHHPPLQQGFHVIYEFTRRAQLVGSLHQDCVGLLHMPRSEMTSHHHPLQQREKLLETDLCDSKKPAGSFMRDLNELIEVEAIDPTPVPVEKSQGKRATMSPPTTRGKLARDLSNQGKRQERSPPPT</sequence>
<feature type="transmembrane region" description="Helical" evidence="2">
    <location>
        <begin position="36"/>
        <end position="54"/>
    </location>
</feature>
<feature type="compositionally biased region" description="Basic and acidic residues" evidence="1">
    <location>
        <begin position="308"/>
        <end position="317"/>
    </location>
</feature>
<dbReference type="Gramene" id="ERM97060">
    <property type="protein sequence ID" value="ERM97060"/>
    <property type="gene ID" value="AMTR_s00122p00101180"/>
</dbReference>
<reference evidence="4" key="1">
    <citation type="journal article" date="2013" name="Science">
        <title>The Amborella genome and the evolution of flowering plants.</title>
        <authorList>
            <consortium name="Amborella Genome Project"/>
        </authorList>
    </citation>
    <scope>NUCLEOTIDE SEQUENCE [LARGE SCALE GENOMIC DNA]</scope>
</reference>
<proteinExistence type="predicted"/>
<dbReference type="HOGENOM" id="CLU_878101_0_0_1"/>
<keyword evidence="2" id="KW-1133">Transmembrane helix</keyword>
<evidence type="ECO:0008006" key="5">
    <source>
        <dbReference type="Google" id="ProtNLM"/>
    </source>
</evidence>
<keyword evidence="2" id="KW-0812">Transmembrane</keyword>
<dbReference type="AlphaFoldDB" id="W1NPR4"/>
<evidence type="ECO:0000313" key="4">
    <source>
        <dbReference type="Proteomes" id="UP000017836"/>
    </source>
</evidence>
<evidence type="ECO:0000256" key="2">
    <source>
        <dbReference type="SAM" id="Phobius"/>
    </source>
</evidence>
<feature type="region of interest" description="Disordered" evidence="1">
    <location>
        <begin position="274"/>
        <end position="317"/>
    </location>
</feature>
<evidence type="ECO:0000256" key="1">
    <source>
        <dbReference type="SAM" id="MobiDB-lite"/>
    </source>
</evidence>
<keyword evidence="2" id="KW-0472">Membrane</keyword>
<dbReference type="Proteomes" id="UP000017836">
    <property type="component" value="Unassembled WGS sequence"/>
</dbReference>
<dbReference type="EMBL" id="KI396610">
    <property type="protein sequence ID" value="ERM97060.1"/>
    <property type="molecule type" value="Genomic_DNA"/>
</dbReference>
<evidence type="ECO:0000313" key="3">
    <source>
        <dbReference type="EMBL" id="ERM97060.1"/>
    </source>
</evidence>
<gene>
    <name evidence="3" type="ORF">AMTR_s00122p00101180</name>
</gene>
<keyword evidence="4" id="KW-1185">Reference proteome</keyword>
<organism evidence="3 4">
    <name type="scientific">Amborella trichopoda</name>
    <dbReference type="NCBI Taxonomy" id="13333"/>
    <lineage>
        <taxon>Eukaryota</taxon>
        <taxon>Viridiplantae</taxon>
        <taxon>Streptophyta</taxon>
        <taxon>Embryophyta</taxon>
        <taxon>Tracheophyta</taxon>
        <taxon>Spermatophyta</taxon>
        <taxon>Magnoliopsida</taxon>
        <taxon>Amborellales</taxon>
        <taxon>Amborellaceae</taxon>
        <taxon>Amborella</taxon>
    </lineage>
</organism>
<accession>W1NPR4</accession>
<name>W1NPR4_AMBTC</name>